<dbReference type="Pfam" id="PF13738">
    <property type="entry name" value="Pyr_redox_3"/>
    <property type="match status" value="1"/>
</dbReference>
<keyword evidence="2" id="KW-0812">Transmembrane</keyword>
<name>A0A1D2QN52_9GAMM</name>
<feature type="transmembrane region" description="Helical" evidence="2">
    <location>
        <begin position="6"/>
        <end position="25"/>
    </location>
</feature>
<organism evidence="3 4">
    <name type="scientific">Candidatus Endobugula sertula</name>
    <name type="common">Bugula neritina bacterial symbiont</name>
    <dbReference type="NCBI Taxonomy" id="62101"/>
    <lineage>
        <taxon>Bacteria</taxon>
        <taxon>Pseudomonadati</taxon>
        <taxon>Pseudomonadota</taxon>
        <taxon>Gammaproteobacteria</taxon>
        <taxon>Cellvibrionales</taxon>
        <taxon>Cellvibrionaceae</taxon>
        <taxon>Candidatus Endobugula</taxon>
    </lineage>
</organism>
<keyword evidence="2" id="KW-1133">Transmembrane helix</keyword>
<dbReference type="AlphaFoldDB" id="A0A1D2QN52"/>
<gene>
    <name evidence="3" type="ORF">AB835_11135</name>
</gene>
<keyword evidence="1" id="KW-0560">Oxidoreductase</keyword>
<dbReference type="GO" id="GO:0004497">
    <property type="term" value="F:monooxygenase activity"/>
    <property type="evidence" value="ECO:0007669"/>
    <property type="project" value="TreeGrafter"/>
</dbReference>
<dbReference type="Gene3D" id="3.50.50.60">
    <property type="entry name" value="FAD/NAD(P)-binding domain"/>
    <property type="match status" value="2"/>
</dbReference>
<dbReference type="PRINTS" id="PR00368">
    <property type="entry name" value="FADPNR"/>
</dbReference>
<dbReference type="PANTHER" id="PTHR43539:SF23">
    <property type="entry name" value="FAD-DEPENDENT OXIDOREDUCTASE DOMAIN-CONTAINING PROTEIN 2"/>
    <property type="match status" value="1"/>
</dbReference>
<accession>A0A1D2QN52</accession>
<keyword evidence="2" id="KW-0472">Membrane</keyword>
<evidence type="ECO:0000313" key="4">
    <source>
        <dbReference type="Proteomes" id="UP000242502"/>
    </source>
</evidence>
<evidence type="ECO:0000256" key="2">
    <source>
        <dbReference type="SAM" id="Phobius"/>
    </source>
</evidence>
<evidence type="ECO:0000313" key="3">
    <source>
        <dbReference type="EMBL" id="ODS22990.1"/>
    </source>
</evidence>
<evidence type="ECO:0008006" key="5">
    <source>
        <dbReference type="Google" id="ProtNLM"/>
    </source>
</evidence>
<sequence>MKTNRYYPIVIIGAGPAGLQLAFFLEKYNIPYVVLEANDTAGSFYNTYPRHRKCISINKVYTGYEDPQTKLRYDWNSLICDDGFSFSEYTTDYFPNADDYVQYLGDYASRYQLNILYKHQVTSIKRTSSGFSICSNNKHSIDCSALVVASGVQSTYMPDIPGIEYTESYSDCSIEPKDFIGKRVLVIGKGNAAFETANHLCGVTRVTHLCSPSPIKMAWTTHFFGHLRAVNNELLDTYILKGQNSILDADINKIEKTEEGLQVTITFSHAEGQQAVMVYDSVIYCTGFRWVELPFDKNSVPERSHNNRLPAMTSAWESTNVKNLYYAGTITQSRDFHKTMSNVIHGFRFNTKVLSHLLLDKYTEENWPYVTLPMNSHAVCNKIIDRVSSSPALMHQPGFLGDLIVVDKRIVKYYEDMSVDHITNSSFSTNAHYYVITMEYGEANGNIFAVDREPDPTKALNDFYLHPRIQRFNHGKQLHQYHMSEHLENDWRVGKHPGKSALIKSLDYIGNDNPEKFDDYNRSLLLDYLEKSLGF</sequence>
<proteinExistence type="predicted"/>
<dbReference type="Proteomes" id="UP000242502">
    <property type="component" value="Unassembled WGS sequence"/>
</dbReference>
<comment type="caution">
    <text evidence="3">The sequence shown here is derived from an EMBL/GenBank/DDBJ whole genome shotgun (WGS) entry which is preliminary data.</text>
</comment>
<evidence type="ECO:0000256" key="1">
    <source>
        <dbReference type="ARBA" id="ARBA00023002"/>
    </source>
</evidence>
<protein>
    <recommendedName>
        <fullName evidence="5">Pyridine nucleotide-disulfide oxidoreductase</fullName>
    </recommendedName>
</protein>
<dbReference type="GO" id="GO:0050660">
    <property type="term" value="F:flavin adenine dinucleotide binding"/>
    <property type="evidence" value="ECO:0007669"/>
    <property type="project" value="TreeGrafter"/>
</dbReference>
<dbReference type="EMBL" id="MDLC01000043">
    <property type="protein sequence ID" value="ODS22990.1"/>
    <property type="molecule type" value="Genomic_DNA"/>
</dbReference>
<dbReference type="InterPro" id="IPR050982">
    <property type="entry name" value="Auxin_biosynth/cation_transpt"/>
</dbReference>
<dbReference type="STRING" id="62101.AB835_11135"/>
<dbReference type="InterPro" id="IPR036188">
    <property type="entry name" value="FAD/NAD-bd_sf"/>
</dbReference>
<dbReference type="SUPFAM" id="SSF51905">
    <property type="entry name" value="FAD/NAD(P)-binding domain"/>
    <property type="match status" value="1"/>
</dbReference>
<dbReference type="GO" id="GO:0036503">
    <property type="term" value="P:ERAD pathway"/>
    <property type="evidence" value="ECO:0007669"/>
    <property type="project" value="TreeGrafter"/>
</dbReference>
<dbReference type="PANTHER" id="PTHR43539">
    <property type="entry name" value="FLAVIN-BINDING MONOOXYGENASE-LIKE PROTEIN (AFU_ORTHOLOGUE AFUA_4G09220)"/>
    <property type="match status" value="1"/>
</dbReference>
<reference evidence="3 4" key="1">
    <citation type="journal article" date="2016" name="Appl. Environ. Microbiol.">
        <title>Lack of Overt Genome Reduction in the Bryostatin-Producing Bryozoan Symbiont "Candidatus Endobugula sertula".</title>
        <authorList>
            <person name="Miller I.J."/>
            <person name="Vanee N."/>
            <person name="Fong S.S."/>
            <person name="Lim-Fong G.E."/>
            <person name="Kwan J.C."/>
        </authorList>
    </citation>
    <scope>NUCLEOTIDE SEQUENCE [LARGE SCALE GENOMIC DNA]</scope>
    <source>
        <strain evidence="3">AB1-4</strain>
    </source>
</reference>